<comment type="similarity">
    <text evidence="2">Belongs to the polyprenol kinase family.</text>
</comment>
<feature type="transmembrane region" description="Helical" evidence="10">
    <location>
        <begin position="257"/>
        <end position="278"/>
    </location>
</feature>
<feature type="transmembrane region" description="Helical" evidence="10">
    <location>
        <begin position="76"/>
        <end position="96"/>
    </location>
</feature>
<keyword evidence="12" id="KW-1185">Reference proteome</keyword>
<evidence type="ECO:0000256" key="8">
    <source>
        <dbReference type="ARBA" id="ARBA00022989"/>
    </source>
</evidence>
<reference evidence="11 12" key="1">
    <citation type="submission" date="2024-02" db="EMBL/GenBank/DDBJ databases">
        <title>Chromosome-scale genome assembly of the rough periwinkle Littorina saxatilis.</title>
        <authorList>
            <person name="De Jode A."/>
            <person name="Faria R."/>
            <person name="Formenti G."/>
            <person name="Sims Y."/>
            <person name="Smith T.P."/>
            <person name="Tracey A."/>
            <person name="Wood J.M.D."/>
            <person name="Zagrodzka Z.B."/>
            <person name="Johannesson K."/>
            <person name="Butlin R.K."/>
            <person name="Leder E.H."/>
        </authorList>
    </citation>
    <scope>NUCLEOTIDE SEQUENCE [LARGE SCALE GENOMIC DNA]</scope>
    <source>
        <strain evidence="11">Snail1</strain>
        <tissue evidence="11">Muscle</tissue>
    </source>
</reference>
<feature type="transmembrane region" description="Helical" evidence="10">
    <location>
        <begin position="434"/>
        <end position="454"/>
    </location>
</feature>
<keyword evidence="4" id="KW-0808">Transferase</keyword>
<dbReference type="GO" id="GO:0043048">
    <property type="term" value="P:dolichyl monophosphate biosynthetic process"/>
    <property type="evidence" value="ECO:0007669"/>
    <property type="project" value="TreeGrafter"/>
</dbReference>
<feature type="transmembrane region" description="Helical" evidence="10">
    <location>
        <begin position="494"/>
        <end position="514"/>
    </location>
</feature>
<dbReference type="Proteomes" id="UP001374579">
    <property type="component" value="Unassembled WGS sequence"/>
</dbReference>
<feature type="transmembrane region" description="Helical" evidence="10">
    <location>
        <begin position="116"/>
        <end position="134"/>
    </location>
</feature>
<feature type="transmembrane region" description="Helical" evidence="10">
    <location>
        <begin position="196"/>
        <end position="217"/>
    </location>
</feature>
<evidence type="ECO:0000256" key="1">
    <source>
        <dbReference type="ARBA" id="ARBA00004477"/>
    </source>
</evidence>
<evidence type="ECO:0000313" key="12">
    <source>
        <dbReference type="Proteomes" id="UP001374579"/>
    </source>
</evidence>
<keyword evidence="9 10" id="KW-0472">Membrane</keyword>
<protein>
    <recommendedName>
        <fullName evidence="3">dolichol kinase</fullName>
        <ecNumber evidence="3">2.7.1.108</ecNumber>
    </recommendedName>
</protein>
<dbReference type="AlphaFoldDB" id="A0AAN9C371"/>
<feature type="transmembrane region" description="Helical" evidence="10">
    <location>
        <begin position="340"/>
        <end position="371"/>
    </location>
</feature>
<feature type="transmembrane region" description="Helical" evidence="10">
    <location>
        <begin position="44"/>
        <end position="64"/>
    </location>
</feature>
<keyword evidence="5 10" id="KW-0812">Transmembrane</keyword>
<evidence type="ECO:0000313" key="11">
    <source>
        <dbReference type="EMBL" id="KAK7116693.1"/>
    </source>
</evidence>
<keyword evidence="6" id="KW-0418">Kinase</keyword>
<dbReference type="InterPro" id="IPR032974">
    <property type="entry name" value="Polypren_kinase"/>
</dbReference>
<dbReference type="GO" id="GO:0005789">
    <property type="term" value="C:endoplasmic reticulum membrane"/>
    <property type="evidence" value="ECO:0007669"/>
    <property type="project" value="UniProtKB-SubCell"/>
</dbReference>
<keyword evidence="7" id="KW-0256">Endoplasmic reticulum</keyword>
<dbReference type="GO" id="GO:0004168">
    <property type="term" value="F:dolichol kinase activity"/>
    <property type="evidence" value="ECO:0007669"/>
    <property type="project" value="UniProtKB-EC"/>
</dbReference>
<proteinExistence type="inferred from homology"/>
<feature type="transmembrane region" description="Helical" evidence="10">
    <location>
        <begin position="141"/>
        <end position="161"/>
    </location>
</feature>
<gene>
    <name evidence="11" type="ORF">V1264_002326</name>
</gene>
<comment type="subcellular location">
    <subcellularLocation>
        <location evidence="1">Endoplasmic reticulum membrane</location>
        <topology evidence="1">Multi-pass membrane protein</topology>
    </subcellularLocation>
</comment>
<dbReference type="PANTHER" id="PTHR13205">
    <property type="entry name" value="TRANSMEMBRANE PROTEIN 15-RELATED"/>
    <property type="match status" value="1"/>
</dbReference>
<accession>A0AAN9C371</accession>
<feature type="transmembrane region" description="Helical" evidence="10">
    <location>
        <begin position="403"/>
        <end position="422"/>
    </location>
</feature>
<evidence type="ECO:0000256" key="5">
    <source>
        <dbReference type="ARBA" id="ARBA00022692"/>
    </source>
</evidence>
<evidence type="ECO:0000256" key="7">
    <source>
        <dbReference type="ARBA" id="ARBA00022824"/>
    </source>
</evidence>
<dbReference type="EC" id="2.7.1.108" evidence="3"/>
<evidence type="ECO:0000256" key="10">
    <source>
        <dbReference type="SAM" id="Phobius"/>
    </source>
</evidence>
<evidence type="ECO:0000256" key="2">
    <source>
        <dbReference type="ARBA" id="ARBA00010794"/>
    </source>
</evidence>
<evidence type="ECO:0000256" key="4">
    <source>
        <dbReference type="ARBA" id="ARBA00022679"/>
    </source>
</evidence>
<keyword evidence="8 10" id="KW-1133">Transmembrane helix</keyword>
<sequence length="532" mass="58914">MEPSPPEKRGMRGEESLMTLIVLKAVGSLMLQSQTEEWFSVGDWSYIAIAGCLVLQVLAVYNFPVRKKDGHSEISLFRPGVSCGVHCVLLVPLAVLAEALPAPSSETGNSERLPEVTFLLATGCGMLLLVPSQLKLKNSILYFVLVISSSVFLMLSCFYAGGFLMPWLIGFVVVMCTAYYLPTMCPLSFTFGELSVVCHILGSAIFRMVSWMDVFAFDERRPVVTHELYVYNFISVLLLFVTLASVLVFSWDWCDNIIPFILVYVACALMAIGTLMFLTDHQPLLWLFVFIFGENRRISLLVWWSAVAVITIIGFTLYTQHLSTNPSGKGNRASTTARKVFHMVVVGVYVPGLAVDPFFLLLASVVAFAVLCVLEVSRLINVQWLGSAVENSFRVFVDDRDQGPVLLTHVYLLVGLSLPLWLSHRIVVGDIRNYCGVISLGIGDTVACVVGMRYGNTKWPGTKKSVQGTLASVFAQLVFIIFSFYVGWLENLSWLNTVFAVLVSSVFEAFVSQIDNLVLSLFMMAALPSIRL</sequence>
<feature type="transmembrane region" description="Helical" evidence="10">
    <location>
        <begin position="466"/>
        <end position="487"/>
    </location>
</feature>
<dbReference type="EMBL" id="JBAMIC010000001">
    <property type="protein sequence ID" value="KAK7116693.1"/>
    <property type="molecule type" value="Genomic_DNA"/>
</dbReference>
<feature type="transmembrane region" description="Helical" evidence="10">
    <location>
        <begin position="167"/>
        <end position="189"/>
    </location>
</feature>
<feature type="transmembrane region" description="Helical" evidence="10">
    <location>
        <begin position="298"/>
        <end position="319"/>
    </location>
</feature>
<evidence type="ECO:0000256" key="6">
    <source>
        <dbReference type="ARBA" id="ARBA00022777"/>
    </source>
</evidence>
<organism evidence="11 12">
    <name type="scientific">Littorina saxatilis</name>
    <dbReference type="NCBI Taxonomy" id="31220"/>
    <lineage>
        <taxon>Eukaryota</taxon>
        <taxon>Metazoa</taxon>
        <taxon>Spiralia</taxon>
        <taxon>Lophotrochozoa</taxon>
        <taxon>Mollusca</taxon>
        <taxon>Gastropoda</taxon>
        <taxon>Caenogastropoda</taxon>
        <taxon>Littorinimorpha</taxon>
        <taxon>Littorinoidea</taxon>
        <taxon>Littorinidae</taxon>
        <taxon>Littorina</taxon>
    </lineage>
</organism>
<name>A0AAN9C371_9CAEN</name>
<dbReference type="PANTHER" id="PTHR13205:SF15">
    <property type="entry name" value="DOLICHOL KINASE"/>
    <property type="match status" value="1"/>
</dbReference>
<feature type="transmembrane region" description="Helical" evidence="10">
    <location>
        <begin position="229"/>
        <end position="250"/>
    </location>
</feature>
<evidence type="ECO:0000256" key="3">
    <source>
        <dbReference type="ARBA" id="ARBA00012132"/>
    </source>
</evidence>
<evidence type="ECO:0000256" key="9">
    <source>
        <dbReference type="ARBA" id="ARBA00023136"/>
    </source>
</evidence>
<comment type="caution">
    <text evidence="11">The sequence shown here is derived from an EMBL/GenBank/DDBJ whole genome shotgun (WGS) entry which is preliminary data.</text>
</comment>